<keyword evidence="3" id="KW-1185">Reference proteome</keyword>
<reference evidence="2" key="2">
    <citation type="submission" date="2015-11" db="EMBL/GenBank/DDBJ databases">
        <authorList>
            <person name="Zhang Y."/>
            <person name="Guo Z."/>
        </authorList>
    </citation>
    <scope>NUCLEOTIDE SEQUENCE</scope>
</reference>
<evidence type="ECO:0000313" key="2">
    <source>
        <dbReference type="EMBL" id="CDS39360.1"/>
    </source>
</evidence>
<gene>
    <name evidence="2" type="ORF">EmuJ_000686300</name>
</gene>
<dbReference type="AlphaFoldDB" id="A0A068Y4A1"/>
<name>A0A068Y4A1_ECHMU</name>
<reference evidence="2" key="1">
    <citation type="journal article" date="2013" name="Nature">
        <title>The genomes of four tapeworm species reveal adaptations to parasitism.</title>
        <authorList>
            <person name="Tsai I.J."/>
            <person name="Zarowiecki M."/>
            <person name="Holroyd N."/>
            <person name="Garciarrubio A."/>
            <person name="Sanchez-Flores A."/>
            <person name="Brooks K.L."/>
            <person name="Tracey A."/>
            <person name="Bobes R.J."/>
            <person name="Fragoso G."/>
            <person name="Sciutto E."/>
            <person name="Aslett M."/>
            <person name="Beasley H."/>
            <person name="Bennett H.M."/>
            <person name="Cai J."/>
            <person name="Camicia F."/>
            <person name="Clark R."/>
            <person name="Cucher M."/>
            <person name="De Silva N."/>
            <person name="Day T.A."/>
            <person name="Deplazes P."/>
            <person name="Estrada K."/>
            <person name="Fernandez C."/>
            <person name="Holland P.W."/>
            <person name="Hou J."/>
            <person name="Hu S."/>
            <person name="Huckvale T."/>
            <person name="Hung S.S."/>
            <person name="Kamenetzky L."/>
            <person name="Keane J.A."/>
            <person name="Kiss F."/>
            <person name="Koziol U."/>
            <person name="Lambert O."/>
            <person name="Liu K."/>
            <person name="Luo X."/>
            <person name="Luo Y."/>
            <person name="Macchiaroli N."/>
            <person name="Nichol S."/>
            <person name="Paps J."/>
            <person name="Parkinson J."/>
            <person name="Pouchkina-Stantcheva N."/>
            <person name="Riddiford N."/>
            <person name="Rosenzvit M."/>
            <person name="Salinas G."/>
            <person name="Wasmuth J.D."/>
            <person name="Zamanian M."/>
            <person name="Zheng Y."/>
            <person name="Cai X."/>
            <person name="Soberon X."/>
            <person name="Olson P.D."/>
            <person name="Laclette J.P."/>
            <person name="Brehm K."/>
            <person name="Berriman M."/>
            <person name="Garciarrubio A."/>
            <person name="Bobes R.J."/>
            <person name="Fragoso G."/>
            <person name="Sanchez-Flores A."/>
            <person name="Estrada K."/>
            <person name="Cevallos M.A."/>
            <person name="Morett E."/>
            <person name="Gonzalez V."/>
            <person name="Portillo T."/>
            <person name="Ochoa-Leyva A."/>
            <person name="Jose M.V."/>
            <person name="Sciutto E."/>
            <person name="Landa A."/>
            <person name="Jimenez L."/>
            <person name="Valdes V."/>
            <person name="Carrero J.C."/>
            <person name="Larralde C."/>
            <person name="Morales-Montor J."/>
            <person name="Limon-Lason J."/>
            <person name="Soberon X."/>
            <person name="Laclette J.P."/>
        </authorList>
    </citation>
    <scope>NUCLEOTIDE SEQUENCE [LARGE SCALE GENOMIC DNA]</scope>
</reference>
<evidence type="ECO:0000256" key="1">
    <source>
        <dbReference type="SAM" id="MobiDB-lite"/>
    </source>
</evidence>
<dbReference type="EMBL" id="LN902843">
    <property type="protein sequence ID" value="CDS39360.1"/>
    <property type="molecule type" value="Genomic_DNA"/>
</dbReference>
<feature type="compositionally biased region" description="Basic and acidic residues" evidence="1">
    <location>
        <begin position="54"/>
        <end position="73"/>
    </location>
</feature>
<feature type="region of interest" description="Disordered" evidence="1">
    <location>
        <begin position="54"/>
        <end position="117"/>
    </location>
</feature>
<accession>A0A068Y4A1</accession>
<evidence type="ECO:0000313" key="3">
    <source>
        <dbReference type="Proteomes" id="UP000017246"/>
    </source>
</evidence>
<organism evidence="2 3">
    <name type="scientific">Echinococcus multilocularis</name>
    <name type="common">Fox tapeworm</name>
    <dbReference type="NCBI Taxonomy" id="6211"/>
    <lineage>
        <taxon>Eukaryota</taxon>
        <taxon>Metazoa</taxon>
        <taxon>Spiralia</taxon>
        <taxon>Lophotrochozoa</taxon>
        <taxon>Platyhelminthes</taxon>
        <taxon>Cestoda</taxon>
        <taxon>Eucestoda</taxon>
        <taxon>Cyclophyllidea</taxon>
        <taxon>Taeniidae</taxon>
        <taxon>Echinococcus</taxon>
    </lineage>
</organism>
<sequence>MVLIKPIKPASQLKLEAAAAPKRTLLSLVQRKKSEHQGELDLSPLDAIRMRLMEQRKQSEETSENRTSTDKHAITPPPAEGESEEVFQYKDEEKDNSFKTATEEEDHKQEEKNLIEM</sequence>
<dbReference type="Proteomes" id="UP000017246">
    <property type="component" value="Unassembled WGS sequence"/>
</dbReference>
<feature type="compositionally biased region" description="Basic and acidic residues" evidence="1">
    <location>
        <begin position="87"/>
        <end position="117"/>
    </location>
</feature>
<dbReference type="OrthoDB" id="6269401at2759"/>
<protein>
    <submittedName>
        <fullName evidence="2">Hypothetical transcript</fullName>
    </submittedName>
</protein>
<proteinExistence type="predicted"/>